<protein>
    <submittedName>
        <fullName evidence="1">Uncharacterized protein</fullName>
    </submittedName>
</protein>
<gene>
    <name evidence="1" type="ORF">S01H4_66135</name>
</gene>
<reference evidence="1" key="1">
    <citation type="journal article" date="2014" name="Front. Microbiol.">
        <title>High frequency of phylogenetically diverse reductive dehalogenase-homologous genes in deep subseafloor sedimentary metagenomes.</title>
        <authorList>
            <person name="Kawai M."/>
            <person name="Futagami T."/>
            <person name="Toyoda A."/>
            <person name="Takaki Y."/>
            <person name="Nishi S."/>
            <person name="Hori S."/>
            <person name="Arai W."/>
            <person name="Tsubouchi T."/>
            <person name="Morono Y."/>
            <person name="Uchiyama I."/>
            <person name="Ito T."/>
            <person name="Fujiyama A."/>
            <person name="Inagaki F."/>
            <person name="Takami H."/>
        </authorList>
    </citation>
    <scope>NUCLEOTIDE SEQUENCE</scope>
    <source>
        <strain evidence="1">Expedition CK06-06</strain>
    </source>
</reference>
<sequence length="65" mass="6994">MSSIAEDIRIKMMHLLREEEDKTDLEDLAVLSRVGMKVASASSSDLDADATSASSTALIDLGLRL</sequence>
<name>X1DIG9_9ZZZZ</name>
<dbReference type="EMBL" id="BART01040788">
    <property type="protein sequence ID" value="GAH20686.1"/>
    <property type="molecule type" value="Genomic_DNA"/>
</dbReference>
<organism evidence="1">
    <name type="scientific">marine sediment metagenome</name>
    <dbReference type="NCBI Taxonomy" id="412755"/>
    <lineage>
        <taxon>unclassified sequences</taxon>
        <taxon>metagenomes</taxon>
        <taxon>ecological metagenomes</taxon>
    </lineage>
</organism>
<proteinExistence type="predicted"/>
<feature type="non-terminal residue" evidence="1">
    <location>
        <position position="65"/>
    </location>
</feature>
<evidence type="ECO:0000313" key="1">
    <source>
        <dbReference type="EMBL" id="GAH20686.1"/>
    </source>
</evidence>
<dbReference type="AlphaFoldDB" id="X1DIG9"/>
<comment type="caution">
    <text evidence="1">The sequence shown here is derived from an EMBL/GenBank/DDBJ whole genome shotgun (WGS) entry which is preliminary data.</text>
</comment>
<accession>X1DIG9</accession>